<dbReference type="UniPathway" id="UPA00886"/>
<sequence>MARAARRTRPARTQAESDIEEEPETQPSQDERQPSAKGKNARRGGGRPNASRMQVDGEDEPKTEAAKDEDEDDDDDENDRIDVANFYNQPLTKEDLPRLKGLAGDWGTMHDNIANRTGFIAELAASIADLDVFSREDSEKGVEALEMIMRDIVDVGAEMKANEQVLDSIYQDLARGEVINEAVNRYTAGIHSGLMEYEQKTTRQKYVKNPQYIQFKQSIWDAQNPDTPMPALSELVPKEDGDDSDDDDDEIEVGGVTQDFKCPLSLMPLQDPWTSSVCGHSFSGDAIRDYFRGNHGAKKCPAAGCNRSFTLAQCKADADLAKKVKGVLRRQQRRADDSDADEVVD</sequence>
<dbReference type="GO" id="GO:0000724">
    <property type="term" value="P:double-strand break repair via homologous recombination"/>
    <property type="evidence" value="ECO:0007669"/>
    <property type="project" value="InterPro"/>
</dbReference>
<gene>
    <name evidence="13" type="ORF">PC9H_010918</name>
</gene>
<dbReference type="PROSITE" id="PS51044">
    <property type="entry name" value="ZF_SP_RING"/>
    <property type="match status" value="1"/>
</dbReference>
<organism evidence="13 14">
    <name type="scientific">Pleurotus ostreatus</name>
    <name type="common">Oyster mushroom</name>
    <name type="synonym">White-rot fungus</name>
    <dbReference type="NCBI Taxonomy" id="5322"/>
    <lineage>
        <taxon>Eukaryota</taxon>
        <taxon>Fungi</taxon>
        <taxon>Dikarya</taxon>
        <taxon>Basidiomycota</taxon>
        <taxon>Agaricomycotina</taxon>
        <taxon>Agaricomycetes</taxon>
        <taxon>Agaricomycetidae</taxon>
        <taxon>Agaricales</taxon>
        <taxon>Pleurotineae</taxon>
        <taxon>Pleurotaceae</taxon>
        <taxon>Pleurotus</taxon>
    </lineage>
</organism>
<dbReference type="GO" id="GO:0016925">
    <property type="term" value="P:protein sumoylation"/>
    <property type="evidence" value="ECO:0007669"/>
    <property type="project" value="UniProtKB-UniPathway"/>
</dbReference>
<comment type="similarity">
    <text evidence="3">Belongs to the NSE2 family.</text>
</comment>
<dbReference type="PANTHER" id="PTHR21330">
    <property type="entry name" value="E3 SUMO-PROTEIN LIGASE NSE2"/>
    <property type="match status" value="1"/>
</dbReference>
<evidence type="ECO:0000256" key="11">
    <source>
        <dbReference type="SAM" id="MobiDB-lite"/>
    </source>
</evidence>
<feature type="compositionally biased region" description="Acidic residues" evidence="11">
    <location>
        <begin position="67"/>
        <end position="79"/>
    </location>
</feature>
<evidence type="ECO:0000256" key="10">
    <source>
        <dbReference type="PROSITE-ProRule" id="PRU00452"/>
    </source>
</evidence>
<reference evidence="13" key="1">
    <citation type="submission" date="2019-07" db="EMBL/GenBank/DDBJ databases">
        <authorList>
            <person name="Palmer J.M."/>
        </authorList>
    </citation>
    <scope>NUCLEOTIDE SEQUENCE</scope>
    <source>
        <strain evidence="13">PC9</strain>
    </source>
</reference>
<dbReference type="GO" id="GO:0030915">
    <property type="term" value="C:Smc5-Smc6 complex"/>
    <property type="evidence" value="ECO:0007669"/>
    <property type="project" value="InterPro"/>
</dbReference>
<evidence type="ECO:0000256" key="3">
    <source>
        <dbReference type="ARBA" id="ARBA00008212"/>
    </source>
</evidence>
<evidence type="ECO:0000256" key="5">
    <source>
        <dbReference type="ARBA" id="ARBA00022723"/>
    </source>
</evidence>
<name>A0A8H7DP29_PLEOS</name>
<dbReference type="InterPro" id="IPR026846">
    <property type="entry name" value="Nse2(Mms21)"/>
</dbReference>
<keyword evidence="8" id="KW-0862">Zinc</keyword>
<accession>A0A8H7DP29</accession>
<keyword evidence="4" id="KW-0808">Transferase</keyword>
<dbReference type="PANTHER" id="PTHR21330:SF1">
    <property type="entry name" value="E3 SUMO-PROTEIN LIGASE NSE2"/>
    <property type="match status" value="1"/>
</dbReference>
<dbReference type="Pfam" id="PF11789">
    <property type="entry name" value="zf-Nse"/>
    <property type="match status" value="1"/>
</dbReference>
<dbReference type="InterPro" id="IPR004181">
    <property type="entry name" value="Znf_MIZ"/>
</dbReference>
<evidence type="ECO:0000256" key="4">
    <source>
        <dbReference type="ARBA" id="ARBA00022679"/>
    </source>
</evidence>
<proteinExistence type="inferred from homology"/>
<feature type="domain" description="SP-RING-type" evidence="12">
    <location>
        <begin position="247"/>
        <end position="333"/>
    </location>
</feature>
<dbReference type="GO" id="GO:0061665">
    <property type="term" value="F:SUMO ligase activity"/>
    <property type="evidence" value="ECO:0007669"/>
    <property type="project" value="TreeGrafter"/>
</dbReference>
<keyword evidence="5" id="KW-0479">Metal-binding</keyword>
<keyword evidence="14" id="KW-1185">Reference proteome</keyword>
<evidence type="ECO:0000313" key="14">
    <source>
        <dbReference type="Proteomes" id="UP000623687"/>
    </source>
</evidence>
<evidence type="ECO:0000256" key="9">
    <source>
        <dbReference type="ARBA" id="ARBA00023242"/>
    </source>
</evidence>
<keyword evidence="7" id="KW-0833">Ubl conjugation pathway</keyword>
<dbReference type="AlphaFoldDB" id="A0A8H7DP29"/>
<dbReference type="VEuPathDB" id="FungiDB:PC9H_010918"/>
<dbReference type="EMBL" id="JACETU010000008">
    <property type="protein sequence ID" value="KAF7422759.1"/>
    <property type="molecule type" value="Genomic_DNA"/>
</dbReference>
<evidence type="ECO:0000256" key="7">
    <source>
        <dbReference type="ARBA" id="ARBA00022786"/>
    </source>
</evidence>
<evidence type="ECO:0000256" key="8">
    <source>
        <dbReference type="ARBA" id="ARBA00022833"/>
    </source>
</evidence>
<dbReference type="Proteomes" id="UP000623687">
    <property type="component" value="Unassembled WGS sequence"/>
</dbReference>
<dbReference type="GeneID" id="59380736"/>
<keyword evidence="9" id="KW-0539">Nucleus</keyword>
<dbReference type="RefSeq" id="XP_036627791.1">
    <property type="nucleotide sequence ID" value="XM_036780408.1"/>
</dbReference>
<dbReference type="GO" id="GO:0008270">
    <property type="term" value="F:zinc ion binding"/>
    <property type="evidence" value="ECO:0007669"/>
    <property type="project" value="UniProtKB-KW"/>
</dbReference>
<feature type="compositionally biased region" description="Basic residues" evidence="11">
    <location>
        <begin position="1"/>
        <end position="10"/>
    </location>
</feature>
<dbReference type="SUPFAM" id="SSF57850">
    <property type="entry name" value="RING/U-box"/>
    <property type="match status" value="1"/>
</dbReference>
<dbReference type="GO" id="GO:0005634">
    <property type="term" value="C:nucleus"/>
    <property type="evidence" value="ECO:0007669"/>
    <property type="project" value="UniProtKB-SubCell"/>
</dbReference>
<feature type="region of interest" description="Disordered" evidence="11">
    <location>
        <begin position="222"/>
        <end position="250"/>
    </location>
</feature>
<evidence type="ECO:0000256" key="2">
    <source>
        <dbReference type="ARBA" id="ARBA00004718"/>
    </source>
</evidence>
<evidence type="ECO:0000313" key="13">
    <source>
        <dbReference type="EMBL" id="KAF7422759.1"/>
    </source>
</evidence>
<feature type="region of interest" description="Disordered" evidence="11">
    <location>
        <begin position="1"/>
        <end position="79"/>
    </location>
</feature>
<evidence type="ECO:0000256" key="1">
    <source>
        <dbReference type="ARBA" id="ARBA00004123"/>
    </source>
</evidence>
<dbReference type="OrthoDB" id="26899at2759"/>
<dbReference type="InterPro" id="IPR013083">
    <property type="entry name" value="Znf_RING/FYVE/PHD"/>
</dbReference>
<comment type="pathway">
    <text evidence="2">Protein modification; protein sumoylation.</text>
</comment>
<comment type="caution">
    <text evidence="13">The sequence shown here is derived from an EMBL/GenBank/DDBJ whole genome shotgun (WGS) entry which is preliminary data.</text>
</comment>
<dbReference type="CDD" id="cd16651">
    <property type="entry name" value="SPL-RING_NSE2"/>
    <property type="match status" value="1"/>
</dbReference>
<keyword evidence="6 10" id="KW-0863">Zinc-finger</keyword>
<evidence type="ECO:0000259" key="12">
    <source>
        <dbReference type="PROSITE" id="PS51044"/>
    </source>
</evidence>
<feature type="compositionally biased region" description="Acidic residues" evidence="11">
    <location>
        <begin position="240"/>
        <end position="250"/>
    </location>
</feature>
<dbReference type="Gene3D" id="3.30.40.10">
    <property type="entry name" value="Zinc/RING finger domain, C3HC4 (zinc finger)"/>
    <property type="match status" value="1"/>
</dbReference>
<protein>
    <recommendedName>
        <fullName evidence="12">SP-RING-type domain-containing protein</fullName>
    </recommendedName>
</protein>
<evidence type="ECO:0000256" key="6">
    <source>
        <dbReference type="ARBA" id="ARBA00022771"/>
    </source>
</evidence>
<comment type="subcellular location">
    <subcellularLocation>
        <location evidence="1">Nucleus</location>
    </subcellularLocation>
</comment>